<dbReference type="EMBL" id="UOEB01000186">
    <property type="protein sequence ID" value="VAV84847.1"/>
    <property type="molecule type" value="Genomic_DNA"/>
</dbReference>
<sequence>MKKITLLVCLIYSSVIFSQVELMRDGSVTTCTGTFYDSGGAGAGYSNDESFTFTICPDPLVGGQAQLDFITFNIQQNADFMTIYNGPDTTYDVLATLTGSINPGAVTASFASIIGGQPNPG</sequence>
<dbReference type="Gene3D" id="2.60.120.290">
    <property type="entry name" value="Spermadhesin, CUB domain"/>
    <property type="match status" value="1"/>
</dbReference>
<organism evidence="1">
    <name type="scientific">hydrothermal vent metagenome</name>
    <dbReference type="NCBI Taxonomy" id="652676"/>
    <lineage>
        <taxon>unclassified sequences</taxon>
        <taxon>metagenomes</taxon>
        <taxon>ecological metagenomes</taxon>
    </lineage>
</organism>
<dbReference type="SUPFAM" id="SSF49854">
    <property type="entry name" value="Spermadhesin, CUB domain"/>
    <property type="match status" value="1"/>
</dbReference>
<evidence type="ECO:0000313" key="1">
    <source>
        <dbReference type="EMBL" id="VAV84847.1"/>
    </source>
</evidence>
<feature type="non-terminal residue" evidence="1">
    <location>
        <position position="121"/>
    </location>
</feature>
<reference evidence="1" key="1">
    <citation type="submission" date="2018-06" db="EMBL/GenBank/DDBJ databases">
        <authorList>
            <person name="Zhirakovskaya E."/>
        </authorList>
    </citation>
    <scope>NUCLEOTIDE SEQUENCE</scope>
</reference>
<protein>
    <submittedName>
        <fullName evidence="1">Uncharacterized protein</fullName>
    </submittedName>
</protein>
<dbReference type="AlphaFoldDB" id="A0A3B0QZE0"/>
<name>A0A3B0QZE0_9ZZZZ</name>
<accession>A0A3B0QZE0</accession>
<dbReference type="InterPro" id="IPR035914">
    <property type="entry name" value="Sperma_CUB_dom_sf"/>
</dbReference>
<proteinExistence type="predicted"/>
<gene>
    <name evidence="1" type="ORF">MNBD_BACTEROID02-1520</name>
</gene>